<organism evidence="2 3">
    <name type="scientific">Brevinema andersonii</name>
    <dbReference type="NCBI Taxonomy" id="34097"/>
    <lineage>
        <taxon>Bacteria</taxon>
        <taxon>Pseudomonadati</taxon>
        <taxon>Spirochaetota</taxon>
        <taxon>Spirochaetia</taxon>
        <taxon>Brevinematales</taxon>
        <taxon>Brevinemataceae</taxon>
        <taxon>Brevinema</taxon>
    </lineage>
</organism>
<name>A0A1I1DL70_BREAD</name>
<dbReference type="InterPro" id="IPR013693">
    <property type="entry name" value="SpoIID/LytB_N"/>
</dbReference>
<gene>
    <name evidence="2" type="ORF">SAMN02745150_00610</name>
</gene>
<dbReference type="PANTHER" id="PTHR30032">
    <property type="entry name" value="N-ACETYLMURAMOYL-L-ALANINE AMIDASE-RELATED"/>
    <property type="match status" value="1"/>
</dbReference>
<accession>A0A1I1DL70</accession>
<dbReference type="RefSeq" id="WP_092318495.1">
    <property type="nucleotide sequence ID" value="NZ_FOKY01000002.1"/>
</dbReference>
<protein>
    <submittedName>
        <fullName evidence="2">Stage II sporulation protein D</fullName>
    </submittedName>
</protein>
<dbReference type="Pfam" id="PF08486">
    <property type="entry name" value="SpoIID"/>
    <property type="match status" value="1"/>
</dbReference>
<dbReference type="EMBL" id="FOKY01000002">
    <property type="protein sequence ID" value="SFB75166.1"/>
    <property type="molecule type" value="Genomic_DNA"/>
</dbReference>
<sequence length="373" mass="41976">MQKIFFFLLNLLLLTNLTACIKEVRGISALNIDVRVLIKHDQEFAVKPDSRYIFETQDKSIITSGNMLLAYHNDGITVNGRLLETDKITVKGLRSFEVNGDHYRGSFVILREDGRLSMINYINIEEYLFSVVPKEIYPSWSYETLKAQTIASRTYALYQVRNKDRSKTDFDLYSDTRSQVYLGTKVENHRVSKIVSETAGQVITYNGSLIKSYFHSSSGGSLSSGSEILDPSPYLAGKPSYIQEKDPSKQWSIELELETIKNEYGLMGDIVLFEVATKFSSGRIDKIKIQDSTGHIALIDGYKLRQFLGQTKMKSTLAKISPIKDGTVTIVGTGYGHGVGMGQWDAEAMALQGCNYEAILGFFYQDVQINTIY</sequence>
<dbReference type="OrthoDB" id="9794671at2"/>
<evidence type="ECO:0000259" key="1">
    <source>
        <dbReference type="Pfam" id="PF08486"/>
    </source>
</evidence>
<dbReference type="InterPro" id="IPR013486">
    <property type="entry name" value="SpoIID/LytB"/>
</dbReference>
<dbReference type="PANTHER" id="PTHR30032:SF4">
    <property type="entry name" value="AMIDASE ENHANCER"/>
    <property type="match status" value="1"/>
</dbReference>
<reference evidence="3" key="1">
    <citation type="submission" date="2016-10" db="EMBL/GenBank/DDBJ databases">
        <authorList>
            <person name="Varghese N."/>
            <person name="Submissions S."/>
        </authorList>
    </citation>
    <scope>NUCLEOTIDE SEQUENCE [LARGE SCALE GENOMIC DNA]</scope>
    <source>
        <strain evidence="3">ATCC 43811</strain>
    </source>
</reference>
<evidence type="ECO:0000313" key="3">
    <source>
        <dbReference type="Proteomes" id="UP000240042"/>
    </source>
</evidence>
<proteinExistence type="predicted"/>
<dbReference type="AlphaFoldDB" id="A0A1I1DL70"/>
<dbReference type="GO" id="GO:0030435">
    <property type="term" value="P:sporulation resulting in formation of a cellular spore"/>
    <property type="evidence" value="ECO:0007669"/>
    <property type="project" value="InterPro"/>
</dbReference>
<dbReference type="Proteomes" id="UP000240042">
    <property type="component" value="Unassembled WGS sequence"/>
</dbReference>
<dbReference type="STRING" id="34097.SAMN02745150_00610"/>
<dbReference type="InterPro" id="IPR051922">
    <property type="entry name" value="Bact_Sporulation_Assoc"/>
</dbReference>
<keyword evidence="3" id="KW-1185">Reference proteome</keyword>
<evidence type="ECO:0000313" key="2">
    <source>
        <dbReference type="EMBL" id="SFB75166.1"/>
    </source>
</evidence>
<dbReference type="GO" id="GO:0030288">
    <property type="term" value="C:outer membrane-bounded periplasmic space"/>
    <property type="evidence" value="ECO:0007669"/>
    <property type="project" value="TreeGrafter"/>
</dbReference>
<feature type="domain" description="Sporulation stage II protein D amidase enhancer LytB N-terminal" evidence="1">
    <location>
        <begin position="113"/>
        <end position="205"/>
    </location>
</feature>
<dbReference type="NCBIfam" id="TIGR02669">
    <property type="entry name" value="SpoIID_LytB"/>
    <property type="match status" value="1"/>
</dbReference>